<protein>
    <submittedName>
        <fullName evidence="2">Uncharacterized protein</fullName>
    </submittedName>
</protein>
<name>A0A383DEW8_9ZZZZ</name>
<evidence type="ECO:0000313" key="2">
    <source>
        <dbReference type="EMBL" id="SVE42860.1"/>
    </source>
</evidence>
<reference evidence="2" key="1">
    <citation type="submission" date="2018-05" db="EMBL/GenBank/DDBJ databases">
        <authorList>
            <person name="Lanie J.A."/>
            <person name="Ng W.-L."/>
            <person name="Kazmierczak K.M."/>
            <person name="Andrzejewski T.M."/>
            <person name="Davidsen T.M."/>
            <person name="Wayne K.J."/>
            <person name="Tettelin H."/>
            <person name="Glass J.I."/>
            <person name="Rusch D."/>
            <person name="Podicherti R."/>
            <person name="Tsui H.-C.T."/>
            <person name="Winkler M.E."/>
        </authorList>
    </citation>
    <scope>NUCLEOTIDE SEQUENCE</scope>
</reference>
<evidence type="ECO:0000256" key="1">
    <source>
        <dbReference type="SAM" id="MobiDB-lite"/>
    </source>
</evidence>
<accession>A0A383DEW8</accession>
<feature type="non-terminal residue" evidence="2">
    <location>
        <position position="24"/>
    </location>
</feature>
<feature type="compositionally biased region" description="Basic and acidic residues" evidence="1">
    <location>
        <begin position="9"/>
        <end position="24"/>
    </location>
</feature>
<sequence>MAKKSKRRGLMEEGLDRTQHYELA</sequence>
<organism evidence="2">
    <name type="scientific">marine metagenome</name>
    <dbReference type="NCBI Taxonomy" id="408172"/>
    <lineage>
        <taxon>unclassified sequences</taxon>
        <taxon>metagenomes</taxon>
        <taxon>ecological metagenomes</taxon>
    </lineage>
</organism>
<feature type="region of interest" description="Disordered" evidence="1">
    <location>
        <begin position="1"/>
        <end position="24"/>
    </location>
</feature>
<gene>
    <name evidence="2" type="ORF">METZ01_LOCUS495714</name>
</gene>
<dbReference type="EMBL" id="UINC01216640">
    <property type="protein sequence ID" value="SVE42860.1"/>
    <property type="molecule type" value="Genomic_DNA"/>
</dbReference>
<proteinExistence type="predicted"/>
<dbReference type="AlphaFoldDB" id="A0A383DEW8"/>